<protein>
    <submittedName>
        <fullName evidence="1">Uncharacterized protein</fullName>
    </submittedName>
</protein>
<dbReference type="PROSITE" id="PS51257">
    <property type="entry name" value="PROKAR_LIPOPROTEIN"/>
    <property type="match status" value="1"/>
</dbReference>
<evidence type="ECO:0000313" key="2">
    <source>
        <dbReference type="Proteomes" id="UP000311919"/>
    </source>
</evidence>
<sequence>MTTRVHSSSHTYLLIIVSCYDFYKYWDVIRTYENLNNIHAPFNLIMYHQYIKKINVDLLSFKLVSNVLDTIEND</sequence>
<gene>
    <name evidence="1" type="ORF">EWB00_005299</name>
</gene>
<evidence type="ECO:0000313" key="1">
    <source>
        <dbReference type="EMBL" id="TNN10529.1"/>
    </source>
</evidence>
<dbReference type="EMBL" id="SKCS01000355">
    <property type="protein sequence ID" value="TNN10529.1"/>
    <property type="molecule type" value="Genomic_DNA"/>
</dbReference>
<name>A0A4Z2D293_SCHJA</name>
<proteinExistence type="predicted"/>
<comment type="caution">
    <text evidence="1">The sequence shown here is derived from an EMBL/GenBank/DDBJ whole genome shotgun (WGS) entry which is preliminary data.</text>
</comment>
<keyword evidence="2" id="KW-1185">Reference proteome</keyword>
<accession>A0A4Z2D293</accession>
<dbReference type="AlphaFoldDB" id="A0A4Z2D293"/>
<reference evidence="1 2" key="1">
    <citation type="submission" date="2019-03" db="EMBL/GenBank/DDBJ databases">
        <title>An improved genome assembly of the fluke Schistosoma japonicum.</title>
        <authorList>
            <person name="Hu W."/>
            <person name="Luo F."/>
            <person name="Yin M."/>
            <person name="Mo X."/>
            <person name="Sun C."/>
            <person name="Wu Q."/>
            <person name="Zhu B."/>
            <person name="Xiang M."/>
            <person name="Wang J."/>
            <person name="Wang Y."/>
            <person name="Zhang T."/>
            <person name="Xu B."/>
            <person name="Zheng H."/>
            <person name="Feng Z."/>
        </authorList>
    </citation>
    <scope>NUCLEOTIDE SEQUENCE [LARGE SCALE GENOMIC DNA]</scope>
    <source>
        <strain evidence="1">HuSjv2</strain>
        <tissue evidence="1">Worms</tissue>
    </source>
</reference>
<dbReference type="Proteomes" id="UP000311919">
    <property type="component" value="Unassembled WGS sequence"/>
</dbReference>
<organism evidence="1 2">
    <name type="scientific">Schistosoma japonicum</name>
    <name type="common">Blood fluke</name>
    <dbReference type="NCBI Taxonomy" id="6182"/>
    <lineage>
        <taxon>Eukaryota</taxon>
        <taxon>Metazoa</taxon>
        <taxon>Spiralia</taxon>
        <taxon>Lophotrochozoa</taxon>
        <taxon>Platyhelminthes</taxon>
        <taxon>Trematoda</taxon>
        <taxon>Digenea</taxon>
        <taxon>Strigeidida</taxon>
        <taxon>Schistosomatoidea</taxon>
        <taxon>Schistosomatidae</taxon>
        <taxon>Schistosoma</taxon>
    </lineage>
</organism>